<keyword evidence="4 11" id="KW-0349">Heme</keyword>
<keyword evidence="12" id="KW-0503">Monooxygenase</keyword>
<evidence type="ECO:0008006" key="16">
    <source>
        <dbReference type="Google" id="ProtNLM"/>
    </source>
</evidence>
<evidence type="ECO:0000256" key="11">
    <source>
        <dbReference type="PIRSR" id="PIRSR602401-1"/>
    </source>
</evidence>
<dbReference type="InterPro" id="IPR017972">
    <property type="entry name" value="Cyt_P450_CS"/>
</dbReference>
<evidence type="ECO:0000256" key="1">
    <source>
        <dbReference type="ARBA" id="ARBA00001971"/>
    </source>
</evidence>
<keyword evidence="7 13" id="KW-1133">Transmembrane helix</keyword>
<comment type="subcellular location">
    <subcellularLocation>
        <location evidence="2">Membrane</location>
        <topology evidence="2">Single-pass membrane protein</topology>
    </subcellularLocation>
</comment>
<evidence type="ECO:0000256" key="10">
    <source>
        <dbReference type="ARBA" id="ARBA00023136"/>
    </source>
</evidence>
<proteinExistence type="inferred from homology"/>
<evidence type="ECO:0000256" key="8">
    <source>
        <dbReference type="ARBA" id="ARBA00023002"/>
    </source>
</evidence>
<evidence type="ECO:0000256" key="13">
    <source>
        <dbReference type="SAM" id="Phobius"/>
    </source>
</evidence>
<feature type="transmembrane region" description="Helical" evidence="13">
    <location>
        <begin position="15"/>
        <end position="39"/>
    </location>
</feature>
<evidence type="ECO:0000256" key="2">
    <source>
        <dbReference type="ARBA" id="ARBA00004167"/>
    </source>
</evidence>
<dbReference type="PANTHER" id="PTHR47944:SF4">
    <property type="entry name" value="OS09G0441700 PROTEIN"/>
    <property type="match status" value="1"/>
</dbReference>
<keyword evidence="5 13" id="KW-0812">Transmembrane</keyword>
<name>A0AAP0J1H8_9MAGN</name>
<dbReference type="PRINTS" id="PR00385">
    <property type="entry name" value="P450"/>
</dbReference>
<keyword evidence="9 11" id="KW-0408">Iron</keyword>
<dbReference type="GO" id="GO:0005506">
    <property type="term" value="F:iron ion binding"/>
    <property type="evidence" value="ECO:0007669"/>
    <property type="project" value="InterPro"/>
</dbReference>
<dbReference type="PANTHER" id="PTHR47944">
    <property type="entry name" value="CYTOCHROME P450 98A9"/>
    <property type="match status" value="1"/>
</dbReference>
<evidence type="ECO:0000256" key="5">
    <source>
        <dbReference type="ARBA" id="ARBA00022692"/>
    </source>
</evidence>
<evidence type="ECO:0000256" key="4">
    <source>
        <dbReference type="ARBA" id="ARBA00022617"/>
    </source>
</evidence>
<keyword evidence="6 11" id="KW-0479">Metal-binding</keyword>
<sequence length="541" mass="60976">MGYSNLPLHSNDTAAMTLLMAMLSLLALLLITNLLWFLFHRFTLKPNTSSLSPPLPPGPVPWPIVGSIPEMIRQRKSRSLWVLSLVEKTKQGIACIRLGNVHVIAVTSPEIAREFLKTHDAVFASRPMTMANDYASRGFLPVFASPMGPQWKKMRRVVVSKVLNPVTLQWLLSRRLEEADSLVNEIYKRCCVHGAKLNVRNVAWQYGGNLWKRMIFNKRSFNGDDNEDGEYIEAIRTALSLVNAFCVSDYMPCLRWLDLDGHEKIMKRAIGIINKHHDPLIDERIESWRSIIKDEISTPKPRDLLDVLISLEDDNGKPMLSSEEIKAEATELIMAGFDNSANAAEWALAEIVSQPQIVKRAVDEVDRVVGKNRLVQETDLSQLSYVRACVREAFRLHPIATFNIPHVSISDVTVSGYFIPKGSHVLLSRIGLGRNPKVWDEPLKFRPDRHLNTGLDQPVLLTAKDLRFISFSTGRRGCPAAELGTEITMMLLSRLLQGFNWSVPRGTSLVDYLKSVDSFTSQPLILHAEPRLATHVYPMTS</sequence>
<keyword evidence="8 12" id="KW-0560">Oxidoreductase</keyword>
<dbReference type="InterPro" id="IPR036396">
    <property type="entry name" value="Cyt_P450_sf"/>
</dbReference>
<protein>
    <recommendedName>
        <fullName evidence="16">Cytochrome P450</fullName>
    </recommendedName>
</protein>
<dbReference type="Proteomes" id="UP001417504">
    <property type="component" value="Unassembled WGS sequence"/>
</dbReference>
<comment type="cofactor">
    <cofactor evidence="1 11">
        <name>heme</name>
        <dbReference type="ChEBI" id="CHEBI:30413"/>
    </cofactor>
</comment>
<comment type="similarity">
    <text evidence="3 12">Belongs to the cytochrome P450 family.</text>
</comment>
<dbReference type="GO" id="GO:0016717">
    <property type="term" value="F:oxidoreductase activity, acting on paired donors, with oxidation of a pair of donors resulting in the reduction of molecular oxygen to two molecules of water"/>
    <property type="evidence" value="ECO:0007669"/>
    <property type="project" value="UniProtKB-ARBA"/>
</dbReference>
<evidence type="ECO:0000313" key="15">
    <source>
        <dbReference type="Proteomes" id="UP001417504"/>
    </source>
</evidence>
<keyword evidence="10 13" id="KW-0472">Membrane</keyword>
<feature type="binding site" description="axial binding residue" evidence="11">
    <location>
        <position position="478"/>
    </location>
    <ligand>
        <name>heme</name>
        <dbReference type="ChEBI" id="CHEBI:30413"/>
    </ligand>
    <ligandPart>
        <name>Fe</name>
        <dbReference type="ChEBI" id="CHEBI:18248"/>
    </ligandPart>
</feature>
<keyword evidence="15" id="KW-1185">Reference proteome</keyword>
<dbReference type="GO" id="GO:0004497">
    <property type="term" value="F:monooxygenase activity"/>
    <property type="evidence" value="ECO:0007669"/>
    <property type="project" value="UniProtKB-KW"/>
</dbReference>
<dbReference type="InterPro" id="IPR001128">
    <property type="entry name" value="Cyt_P450"/>
</dbReference>
<dbReference type="AlphaFoldDB" id="A0AAP0J1H8"/>
<evidence type="ECO:0000313" key="14">
    <source>
        <dbReference type="EMBL" id="KAK9124728.1"/>
    </source>
</evidence>
<dbReference type="Pfam" id="PF00067">
    <property type="entry name" value="p450"/>
    <property type="match status" value="1"/>
</dbReference>
<gene>
    <name evidence="14" type="ORF">Sjap_014330</name>
</gene>
<organism evidence="14 15">
    <name type="scientific">Stephania japonica</name>
    <dbReference type="NCBI Taxonomy" id="461633"/>
    <lineage>
        <taxon>Eukaryota</taxon>
        <taxon>Viridiplantae</taxon>
        <taxon>Streptophyta</taxon>
        <taxon>Embryophyta</taxon>
        <taxon>Tracheophyta</taxon>
        <taxon>Spermatophyta</taxon>
        <taxon>Magnoliopsida</taxon>
        <taxon>Ranunculales</taxon>
        <taxon>Menispermaceae</taxon>
        <taxon>Menispermoideae</taxon>
        <taxon>Cissampelideae</taxon>
        <taxon>Stephania</taxon>
    </lineage>
</organism>
<dbReference type="SUPFAM" id="SSF48264">
    <property type="entry name" value="Cytochrome P450"/>
    <property type="match status" value="1"/>
</dbReference>
<evidence type="ECO:0000256" key="3">
    <source>
        <dbReference type="ARBA" id="ARBA00010617"/>
    </source>
</evidence>
<evidence type="ECO:0000256" key="7">
    <source>
        <dbReference type="ARBA" id="ARBA00022989"/>
    </source>
</evidence>
<evidence type="ECO:0000256" key="9">
    <source>
        <dbReference type="ARBA" id="ARBA00023004"/>
    </source>
</evidence>
<evidence type="ECO:0000256" key="12">
    <source>
        <dbReference type="RuleBase" id="RU000461"/>
    </source>
</evidence>
<accession>A0AAP0J1H8</accession>
<dbReference type="PRINTS" id="PR00463">
    <property type="entry name" value="EP450I"/>
</dbReference>
<dbReference type="EMBL" id="JBBNAE010000005">
    <property type="protein sequence ID" value="KAK9124728.1"/>
    <property type="molecule type" value="Genomic_DNA"/>
</dbReference>
<dbReference type="PROSITE" id="PS00086">
    <property type="entry name" value="CYTOCHROME_P450"/>
    <property type="match status" value="1"/>
</dbReference>
<dbReference type="GO" id="GO:0020037">
    <property type="term" value="F:heme binding"/>
    <property type="evidence" value="ECO:0007669"/>
    <property type="project" value="InterPro"/>
</dbReference>
<dbReference type="GO" id="GO:0016020">
    <property type="term" value="C:membrane"/>
    <property type="evidence" value="ECO:0007669"/>
    <property type="project" value="UniProtKB-SubCell"/>
</dbReference>
<reference evidence="14 15" key="1">
    <citation type="submission" date="2024-01" db="EMBL/GenBank/DDBJ databases">
        <title>Genome assemblies of Stephania.</title>
        <authorList>
            <person name="Yang L."/>
        </authorList>
    </citation>
    <scope>NUCLEOTIDE SEQUENCE [LARGE SCALE GENOMIC DNA]</scope>
    <source>
        <strain evidence="14">QJT</strain>
        <tissue evidence="14">Leaf</tissue>
    </source>
</reference>
<dbReference type="Gene3D" id="1.10.630.10">
    <property type="entry name" value="Cytochrome P450"/>
    <property type="match status" value="1"/>
</dbReference>
<comment type="caution">
    <text evidence="14">The sequence shown here is derived from an EMBL/GenBank/DDBJ whole genome shotgun (WGS) entry which is preliminary data.</text>
</comment>
<dbReference type="InterPro" id="IPR002401">
    <property type="entry name" value="Cyt_P450_E_grp-I"/>
</dbReference>
<evidence type="ECO:0000256" key="6">
    <source>
        <dbReference type="ARBA" id="ARBA00022723"/>
    </source>
</evidence>
<dbReference type="GO" id="GO:0033075">
    <property type="term" value="P:isoquinoline alkaloid biosynthetic process"/>
    <property type="evidence" value="ECO:0007669"/>
    <property type="project" value="UniProtKB-ARBA"/>
</dbReference>